<organism evidence="2 3">
    <name type="scientific">Gilvimarinus gilvus</name>
    <dbReference type="NCBI Taxonomy" id="3058038"/>
    <lineage>
        <taxon>Bacteria</taxon>
        <taxon>Pseudomonadati</taxon>
        <taxon>Pseudomonadota</taxon>
        <taxon>Gammaproteobacteria</taxon>
        <taxon>Cellvibrionales</taxon>
        <taxon>Cellvibrionaceae</taxon>
        <taxon>Gilvimarinus</taxon>
    </lineage>
</organism>
<evidence type="ECO:0000313" key="3">
    <source>
        <dbReference type="Proteomes" id="UP001273505"/>
    </source>
</evidence>
<dbReference type="PROSITE" id="PS51257">
    <property type="entry name" value="PROKAR_LIPOPROTEIN"/>
    <property type="match status" value="1"/>
</dbReference>
<dbReference type="EMBL" id="JAXAFO010000005">
    <property type="protein sequence ID" value="MDX6848546.1"/>
    <property type="molecule type" value="Genomic_DNA"/>
</dbReference>
<reference evidence="2 3" key="1">
    <citation type="submission" date="2023-11" db="EMBL/GenBank/DDBJ databases">
        <title>Gilvimarinus fulvus sp. nov., isolated from the surface of Kelp.</title>
        <authorList>
            <person name="Sun Y.Y."/>
            <person name="Gong Y."/>
            <person name="Du Z.J."/>
        </authorList>
    </citation>
    <scope>NUCLEOTIDE SEQUENCE [LARGE SCALE GENOMIC DNA]</scope>
    <source>
        <strain evidence="2 3">SDUM040013</strain>
    </source>
</reference>
<accession>A0ABU4RWJ4</accession>
<dbReference type="RefSeq" id="WP_302724735.1">
    <property type="nucleotide sequence ID" value="NZ_JAULRU010000823.1"/>
</dbReference>
<evidence type="ECO:0000256" key="1">
    <source>
        <dbReference type="SAM" id="SignalP"/>
    </source>
</evidence>
<keyword evidence="3" id="KW-1185">Reference proteome</keyword>
<gene>
    <name evidence="2" type="ORF">SCD92_04190</name>
</gene>
<proteinExistence type="predicted"/>
<evidence type="ECO:0000313" key="2">
    <source>
        <dbReference type="EMBL" id="MDX6848546.1"/>
    </source>
</evidence>
<evidence type="ECO:0008006" key="4">
    <source>
        <dbReference type="Google" id="ProtNLM"/>
    </source>
</evidence>
<keyword evidence="1" id="KW-0732">Signal</keyword>
<dbReference type="Proteomes" id="UP001273505">
    <property type="component" value="Unassembled WGS sequence"/>
</dbReference>
<protein>
    <recommendedName>
        <fullName evidence="4">DUF4124 domain-containing protein</fullName>
    </recommendedName>
</protein>
<feature type="signal peptide" evidence="1">
    <location>
        <begin position="1"/>
        <end position="20"/>
    </location>
</feature>
<sequence length="208" mass="23217">MLTRWVAVGVLLTMSCAVMAQLGDEDTTTNVLFRYTNDKGNLVVEQSIPPAAAAGGYEIITEQGRVLKKVPKALQGEDAVKYAERLRREAQLAEWDAKLKRRYSSIKDIEAAKKRALSELSGNLGILRSNLSGVVSRLEEQQRLAGVKERNAQKIPQTVLDNIASLESERVEVIRQIATRENELAQRAKTFDRDIERFRVILGETPAP</sequence>
<comment type="caution">
    <text evidence="2">The sequence shown here is derived from an EMBL/GenBank/DDBJ whole genome shotgun (WGS) entry which is preliminary data.</text>
</comment>
<name>A0ABU4RWJ4_9GAMM</name>
<feature type="chain" id="PRO_5047376542" description="DUF4124 domain-containing protein" evidence="1">
    <location>
        <begin position="21"/>
        <end position="208"/>
    </location>
</feature>